<gene>
    <name evidence="2" type="ORF">SAMN05445756_1886</name>
</gene>
<reference evidence="2 3" key="1">
    <citation type="submission" date="2017-06" db="EMBL/GenBank/DDBJ databases">
        <authorList>
            <person name="Kim H.J."/>
            <person name="Triplett B.A."/>
        </authorList>
    </citation>
    <scope>NUCLEOTIDE SEQUENCE [LARGE SCALE GENOMIC DNA]</scope>
    <source>
        <strain evidence="2 3">DSM 22179</strain>
    </source>
</reference>
<evidence type="ECO:0000313" key="2">
    <source>
        <dbReference type="EMBL" id="SNC73282.1"/>
    </source>
</evidence>
<dbReference type="PANTHER" id="PTHR43792:SF1">
    <property type="entry name" value="N-ACETYLTRANSFERASE DOMAIN-CONTAINING PROTEIN"/>
    <property type="match status" value="1"/>
</dbReference>
<sequence length="200" mass="22447">MLWQWDCPAFTRLVAMDVLTTERLVLRPFTAEDEQFVADLHRHPGIVRFLPDQATTTPERTRAQLERFLSYADHPVQGMWCITRSDGTPVGLLMLKEIPFSAGSPRAEGEPDVEIGWRVHPGHEGRGYVTEAAERVLQHAWDSGLPRVIAVTDPENTASQRVCARLGLRDEGLTGDYYDETVRLFVLDRPADVQPGEGAL</sequence>
<name>A0A212U4U6_9MICO</name>
<protein>
    <submittedName>
        <fullName evidence="2">Protein N-acetyltransferase, RimJ/RimL family</fullName>
    </submittedName>
</protein>
<keyword evidence="2" id="KW-0808">Transferase</keyword>
<dbReference type="CDD" id="cd04301">
    <property type="entry name" value="NAT_SF"/>
    <property type="match status" value="1"/>
</dbReference>
<evidence type="ECO:0000259" key="1">
    <source>
        <dbReference type="PROSITE" id="PS51186"/>
    </source>
</evidence>
<dbReference type="InterPro" id="IPR016181">
    <property type="entry name" value="Acyl_CoA_acyltransferase"/>
</dbReference>
<proteinExistence type="predicted"/>
<evidence type="ECO:0000313" key="3">
    <source>
        <dbReference type="Proteomes" id="UP000198122"/>
    </source>
</evidence>
<feature type="domain" description="N-acetyltransferase" evidence="1">
    <location>
        <begin position="24"/>
        <end position="192"/>
    </location>
</feature>
<dbReference type="Proteomes" id="UP000198122">
    <property type="component" value="Unassembled WGS sequence"/>
</dbReference>
<dbReference type="AlphaFoldDB" id="A0A212U4U6"/>
<dbReference type="EMBL" id="FYEZ01000003">
    <property type="protein sequence ID" value="SNC73282.1"/>
    <property type="molecule type" value="Genomic_DNA"/>
</dbReference>
<dbReference type="PANTHER" id="PTHR43792">
    <property type="entry name" value="GNAT FAMILY, PUTATIVE (AFU_ORTHOLOGUE AFUA_3G00765)-RELATED-RELATED"/>
    <property type="match status" value="1"/>
</dbReference>
<dbReference type="Pfam" id="PF13302">
    <property type="entry name" value="Acetyltransf_3"/>
    <property type="match status" value="1"/>
</dbReference>
<dbReference type="InterPro" id="IPR051531">
    <property type="entry name" value="N-acetyltransferase"/>
</dbReference>
<dbReference type="GO" id="GO:0016747">
    <property type="term" value="F:acyltransferase activity, transferring groups other than amino-acyl groups"/>
    <property type="evidence" value="ECO:0007669"/>
    <property type="project" value="InterPro"/>
</dbReference>
<dbReference type="InterPro" id="IPR000182">
    <property type="entry name" value="GNAT_dom"/>
</dbReference>
<dbReference type="PROSITE" id="PS51186">
    <property type="entry name" value="GNAT"/>
    <property type="match status" value="1"/>
</dbReference>
<dbReference type="SUPFAM" id="SSF55729">
    <property type="entry name" value="Acyl-CoA N-acyltransferases (Nat)"/>
    <property type="match status" value="1"/>
</dbReference>
<accession>A0A212U4U6</accession>
<dbReference type="Gene3D" id="3.40.630.30">
    <property type="match status" value="1"/>
</dbReference>
<organism evidence="2 3">
    <name type="scientific">Kytococcus aerolatus</name>
    <dbReference type="NCBI Taxonomy" id="592308"/>
    <lineage>
        <taxon>Bacteria</taxon>
        <taxon>Bacillati</taxon>
        <taxon>Actinomycetota</taxon>
        <taxon>Actinomycetes</taxon>
        <taxon>Micrococcales</taxon>
        <taxon>Kytococcaceae</taxon>
        <taxon>Kytococcus</taxon>
    </lineage>
</organism>
<keyword evidence="3" id="KW-1185">Reference proteome</keyword>